<dbReference type="AlphaFoldDB" id="A0AB73IFK0"/>
<evidence type="ECO:0000313" key="4">
    <source>
        <dbReference type="Proteomes" id="UP001229486"/>
    </source>
</evidence>
<sequence>MDGTGSRSTDIETQSDGTLRVTHRGVQIVVSAKQNDRGAWVAQIGASVDGKPFALPDVEPVTPEWTTQAEALRDGVERGCYLVDRSSAGRGLEDSAHGSGES</sequence>
<accession>A0AB73IFK0</accession>
<feature type="compositionally biased region" description="Polar residues" evidence="1">
    <location>
        <begin position="1"/>
        <end position="17"/>
    </location>
</feature>
<organism evidence="3 4">
    <name type="scientific">Paraburkholderia caledonica</name>
    <dbReference type="NCBI Taxonomy" id="134536"/>
    <lineage>
        <taxon>Bacteria</taxon>
        <taxon>Pseudomonadati</taxon>
        <taxon>Pseudomonadota</taxon>
        <taxon>Betaproteobacteria</taxon>
        <taxon>Burkholderiales</taxon>
        <taxon>Burkholderiaceae</taxon>
        <taxon>Paraburkholderia</taxon>
    </lineage>
</organism>
<dbReference type="RefSeq" id="WP_088173672.1">
    <property type="nucleotide sequence ID" value="NZ_JAQQDN010000006.1"/>
</dbReference>
<evidence type="ECO:0000256" key="1">
    <source>
        <dbReference type="SAM" id="MobiDB-lite"/>
    </source>
</evidence>
<gene>
    <name evidence="3" type="ORF">J2793_002428</name>
</gene>
<proteinExistence type="predicted"/>
<name>A0AB73IFK0_9BURK</name>
<dbReference type="InterPro" id="IPR046696">
    <property type="entry name" value="DUF6566"/>
</dbReference>
<evidence type="ECO:0000259" key="2">
    <source>
        <dbReference type="Pfam" id="PF20204"/>
    </source>
</evidence>
<dbReference type="GeneID" id="97031932"/>
<reference evidence="3" key="1">
    <citation type="submission" date="2023-07" db="EMBL/GenBank/DDBJ databases">
        <title>Sorghum-associated microbial communities from plants grown in Nebraska, USA.</title>
        <authorList>
            <person name="Schachtman D."/>
        </authorList>
    </citation>
    <scope>NUCLEOTIDE SEQUENCE</scope>
    <source>
        <strain evidence="3">DS1061</strain>
    </source>
</reference>
<comment type="caution">
    <text evidence="3">The sequence shown here is derived from an EMBL/GenBank/DDBJ whole genome shotgun (WGS) entry which is preliminary data.</text>
</comment>
<feature type="domain" description="DUF6566" evidence="2">
    <location>
        <begin position="20"/>
        <end position="87"/>
    </location>
</feature>
<dbReference type="EMBL" id="JAURTK010000003">
    <property type="protein sequence ID" value="MDP9646982.1"/>
    <property type="molecule type" value="Genomic_DNA"/>
</dbReference>
<dbReference type="Pfam" id="PF20204">
    <property type="entry name" value="DUF6566"/>
    <property type="match status" value="1"/>
</dbReference>
<protein>
    <recommendedName>
        <fullName evidence="2">DUF6566 domain-containing protein</fullName>
    </recommendedName>
</protein>
<feature type="region of interest" description="Disordered" evidence="1">
    <location>
        <begin position="1"/>
        <end position="22"/>
    </location>
</feature>
<dbReference type="Proteomes" id="UP001229486">
    <property type="component" value="Unassembled WGS sequence"/>
</dbReference>
<evidence type="ECO:0000313" key="3">
    <source>
        <dbReference type="EMBL" id="MDP9646982.1"/>
    </source>
</evidence>